<dbReference type="InterPro" id="IPR003018">
    <property type="entry name" value="GAF"/>
</dbReference>
<feature type="domain" description="PAC" evidence="6">
    <location>
        <begin position="422"/>
        <end position="474"/>
    </location>
</feature>
<dbReference type="SMART" id="SM00091">
    <property type="entry name" value="PAS"/>
    <property type="match status" value="6"/>
</dbReference>
<organism evidence="7 8">
    <name type="scientific">Halomicrobium zhouii</name>
    <dbReference type="NCBI Taxonomy" id="767519"/>
    <lineage>
        <taxon>Archaea</taxon>
        <taxon>Methanobacteriati</taxon>
        <taxon>Methanobacteriota</taxon>
        <taxon>Stenosarchaea group</taxon>
        <taxon>Halobacteria</taxon>
        <taxon>Halobacteriales</taxon>
        <taxon>Haloarculaceae</taxon>
        <taxon>Halomicrobium</taxon>
    </lineage>
</organism>
<dbReference type="Proteomes" id="UP000199062">
    <property type="component" value="Unassembled WGS sequence"/>
</dbReference>
<reference evidence="7 8" key="1">
    <citation type="submission" date="2016-10" db="EMBL/GenBank/DDBJ databases">
        <authorList>
            <person name="de Groot N.N."/>
        </authorList>
    </citation>
    <scope>NUCLEOTIDE SEQUENCE [LARGE SCALE GENOMIC DNA]</scope>
    <source>
        <strain evidence="7 8">CGMCC 1.10457</strain>
    </source>
</reference>
<dbReference type="Pfam" id="PF13185">
    <property type="entry name" value="GAF_2"/>
    <property type="match status" value="1"/>
</dbReference>
<accession>A0A1I6KMK6</accession>
<gene>
    <name evidence="7" type="ORF">SAMN05216559_1071</name>
</gene>
<dbReference type="Gene3D" id="3.30.450.20">
    <property type="entry name" value="PAS domain"/>
    <property type="match status" value="7"/>
</dbReference>
<dbReference type="CDD" id="cd00130">
    <property type="entry name" value="PAS"/>
    <property type="match status" value="5"/>
</dbReference>
<feature type="domain" description="PAC" evidence="6">
    <location>
        <begin position="291"/>
        <end position="343"/>
    </location>
</feature>
<dbReference type="InterPro" id="IPR029016">
    <property type="entry name" value="GAF-like_dom_sf"/>
</dbReference>
<dbReference type="STRING" id="767519.SAMN05216559_1071"/>
<dbReference type="PANTHER" id="PTHR44757">
    <property type="entry name" value="DIGUANYLATE CYCLASE DGCP"/>
    <property type="match status" value="1"/>
</dbReference>
<dbReference type="InterPro" id="IPR031803">
    <property type="entry name" value="BAT_GAF/HTH-assoc"/>
</dbReference>
<dbReference type="InterPro" id="IPR013656">
    <property type="entry name" value="PAS_4"/>
</dbReference>
<dbReference type="SMART" id="SM00086">
    <property type="entry name" value="PAC"/>
    <property type="match status" value="4"/>
</dbReference>
<dbReference type="OrthoDB" id="205707at2157"/>
<dbReference type="Pfam" id="PF15915">
    <property type="entry name" value="BAT"/>
    <property type="match status" value="1"/>
</dbReference>
<dbReference type="Gene3D" id="3.30.450.40">
    <property type="match status" value="1"/>
</dbReference>
<keyword evidence="8" id="KW-1185">Reference proteome</keyword>
<dbReference type="SUPFAM" id="SSF55781">
    <property type="entry name" value="GAF domain-like"/>
    <property type="match status" value="1"/>
</dbReference>
<evidence type="ECO:0000256" key="3">
    <source>
        <dbReference type="SAM" id="Coils"/>
    </source>
</evidence>
<dbReference type="RefSeq" id="WP_089814573.1">
    <property type="nucleotide sequence ID" value="NZ_FOZK01000001.1"/>
</dbReference>
<name>A0A1I6KMK6_9EURY</name>
<dbReference type="InterPro" id="IPR000014">
    <property type="entry name" value="PAS"/>
</dbReference>
<dbReference type="SUPFAM" id="SSF55785">
    <property type="entry name" value="PYP-like sensor domain (PAS domain)"/>
    <property type="match status" value="7"/>
</dbReference>
<dbReference type="PROSITE" id="PS50112">
    <property type="entry name" value="PAS"/>
    <property type="match status" value="4"/>
</dbReference>
<evidence type="ECO:0000256" key="1">
    <source>
        <dbReference type="ARBA" id="ARBA00023015"/>
    </source>
</evidence>
<feature type="domain" description="PAS" evidence="5">
    <location>
        <begin position="216"/>
        <end position="273"/>
    </location>
</feature>
<evidence type="ECO:0000256" key="4">
    <source>
        <dbReference type="SAM" id="MobiDB-lite"/>
    </source>
</evidence>
<dbReference type="Pfam" id="PF04967">
    <property type="entry name" value="HTH_10"/>
    <property type="match status" value="1"/>
</dbReference>
<dbReference type="Pfam" id="PF08447">
    <property type="entry name" value="PAS_3"/>
    <property type="match status" value="1"/>
</dbReference>
<evidence type="ECO:0000256" key="2">
    <source>
        <dbReference type="ARBA" id="ARBA00023163"/>
    </source>
</evidence>
<feature type="domain" description="PAS" evidence="5">
    <location>
        <begin position="479"/>
        <end position="523"/>
    </location>
</feature>
<protein>
    <submittedName>
        <fullName evidence="7">PAS domain S-box-containing protein</fullName>
    </submittedName>
</protein>
<feature type="domain" description="PAC" evidence="6">
    <location>
        <begin position="783"/>
        <end position="835"/>
    </location>
</feature>
<dbReference type="Pfam" id="PF13426">
    <property type="entry name" value="PAS_9"/>
    <property type="match status" value="2"/>
</dbReference>
<dbReference type="Gene3D" id="2.10.70.100">
    <property type="match status" value="1"/>
</dbReference>
<proteinExistence type="predicted"/>
<feature type="region of interest" description="Disordered" evidence="4">
    <location>
        <begin position="1045"/>
        <end position="1066"/>
    </location>
</feature>
<evidence type="ECO:0000259" key="5">
    <source>
        <dbReference type="PROSITE" id="PS50112"/>
    </source>
</evidence>
<evidence type="ECO:0000313" key="7">
    <source>
        <dbReference type="EMBL" id="SFR92429.1"/>
    </source>
</evidence>
<feature type="domain" description="PAC" evidence="6">
    <location>
        <begin position="913"/>
        <end position="964"/>
    </location>
</feature>
<dbReference type="InterPro" id="IPR007050">
    <property type="entry name" value="HTH_bacterioopsin"/>
</dbReference>
<feature type="domain" description="PAS" evidence="5">
    <location>
        <begin position="83"/>
        <end position="128"/>
    </location>
</feature>
<evidence type="ECO:0000313" key="8">
    <source>
        <dbReference type="Proteomes" id="UP000199062"/>
    </source>
</evidence>
<keyword evidence="3" id="KW-0175">Coiled coil</keyword>
<dbReference type="NCBIfam" id="TIGR00229">
    <property type="entry name" value="sensory_box"/>
    <property type="match status" value="6"/>
</dbReference>
<feature type="domain" description="PAC" evidence="6">
    <location>
        <begin position="664"/>
        <end position="714"/>
    </location>
</feature>
<dbReference type="InterPro" id="IPR035965">
    <property type="entry name" value="PAS-like_dom_sf"/>
</dbReference>
<dbReference type="InterPro" id="IPR052155">
    <property type="entry name" value="Biofilm_reg_signaling"/>
</dbReference>
<dbReference type="InterPro" id="IPR000700">
    <property type="entry name" value="PAS-assoc_C"/>
</dbReference>
<keyword evidence="2" id="KW-0804">Transcription</keyword>
<dbReference type="PROSITE" id="PS50113">
    <property type="entry name" value="PAC"/>
    <property type="match status" value="5"/>
</dbReference>
<feature type="coiled-coil region" evidence="3">
    <location>
        <begin position="462"/>
        <end position="489"/>
    </location>
</feature>
<evidence type="ECO:0000259" key="6">
    <source>
        <dbReference type="PROSITE" id="PS50113"/>
    </source>
</evidence>
<feature type="domain" description="PAS" evidence="5">
    <location>
        <begin position="590"/>
        <end position="660"/>
    </location>
</feature>
<dbReference type="Pfam" id="PF08448">
    <property type="entry name" value="PAS_4"/>
    <property type="match status" value="4"/>
</dbReference>
<sequence>MASSALTQALRETLALFEEGGAPRTTTEVAERLDLGRRSTYERLERLVDEDRLDTKKVGGNGRVWWRPREDRDSATPDWEEAAESLIDDVLDDAEVGVFVLDSEFEVAWINEATERYFGFERERVLGRDKRRLVDESIASVVEDSSTFADTVLATYDDNTDTERFECHVTPGDGRDERWLEHRSEPIDSGAYAGGRVELYYDVTDRKREENAHRTDRNQFESLVDTVEEYAIFLLDPDGRVQTWNPGAARIEGYDADEIVGEHVATFYTDEDRAAGVPADNMAKVASEGSIEVEGWRVRADGSRFWANVTLTAIRDDDGALDGYAKVTRDMTDRREQERQLRRERDLTDRILDTSPVGIVVLDSDGDHVRINERAKDVLDIPDDEAESYSPSQRTVYDADGNLVAPEEHPAARVLESGEPVFDWEAKVELPDGGYRWLSVNAAPVFDADGAIERVVTTGEDVTRLKSQAQRLERQRDDLESELETVFERVDDGFFALDDDLRFTYVNERAGEFLERTPAELRGTYIWDAFEQGPKAAAAFETALETQQSATFEELYEPVDTWFENHVYPSDEGLSVYFRDVSERKKRERELQRYEAIVETMRDGLYVVDEDGCFTQVNDAYLSMTGYDRAELVGEHVSTVVDEETLERAADFESELADGDRTTASLEAELTRPNGETWTGEATFSVMDSDGDSERIGVVRDVTERVERERTLEEYRRWNQTLVENFPAGAIALVDDDLRYVTFGGTPAGEADVSRDELEGSPVREGLPPQVASVVVPRYEAAFEGEASKFEETIDGRIYEFHFVPVRDDDGEVFAVTAMSRDVTDRKERERYLEDAKSQLEAATEAGAVGTFEWHVQDDEMVAGPSLADTFGVDRDAARDGVSLDRFVEAIHEDDLERVERSIEAALESCGEYEEEYRVRNADGELRWVVARGRVECDDGDPVTFPGAITDITERKAAEIELVQQRERLAALDELNAVAREITGAVIDQSSREEIEAIVCERLADSDSYLFAWIGERDVTTETVDLRAEAGVEGYLDDITIAVDPDDERSEGPTGRALRMGTTQTTQDIRADSRYDPWRGTAQEYGFRSSAAIPIVHENTTYGVLNVYAERPNAFEGKERDVVDQLGKIVGHAIAAVDRKRALLTDEVVELQFQIENVFESLDVDAPETEPIRLEQTVPISDDDYIFFGRTTPDGVETVAAMVEVIPFYESVTFRDDGVETVFELRATEPPLLSVIASLGGSVPEAVIEDGDYRLTAHLPPSGDVRAVIDNMREVYPDANLLKRRQLSIRDHGELAVPELLSDLTPRQRSALETAFHAGFFEWPRETSGEEVASLLDVSPPTFHQHRRKAERKVFESLLASGTSA</sequence>
<dbReference type="EMBL" id="FOZK01000001">
    <property type="protein sequence ID" value="SFR92429.1"/>
    <property type="molecule type" value="Genomic_DNA"/>
</dbReference>
<dbReference type="InterPro" id="IPR001610">
    <property type="entry name" value="PAC"/>
</dbReference>
<dbReference type="PANTHER" id="PTHR44757:SF2">
    <property type="entry name" value="BIOFILM ARCHITECTURE MAINTENANCE PROTEIN MBAA"/>
    <property type="match status" value="1"/>
</dbReference>
<keyword evidence="1" id="KW-0805">Transcription regulation</keyword>
<dbReference type="InterPro" id="IPR013655">
    <property type="entry name" value="PAS_fold_3"/>
</dbReference>